<evidence type="ECO:0000256" key="3">
    <source>
        <dbReference type="ARBA" id="ARBA00010067"/>
    </source>
</evidence>
<reference evidence="9 10" key="1">
    <citation type="submission" date="2024-03" db="EMBL/GenBank/DDBJ databases">
        <authorList>
            <person name="Martinez-Hernandez J."/>
        </authorList>
    </citation>
    <scope>NUCLEOTIDE SEQUENCE [LARGE SCALE GENOMIC DNA]</scope>
</reference>
<comment type="function">
    <text evidence="1">Involved in auxin transport. Regulator of the auxin signaling pathway.</text>
</comment>
<comment type="similarity">
    <text evidence="3">Belongs to the BIG GRAIN 1 (BG1) plant protein family.</text>
</comment>
<dbReference type="PANTHER" id="PTHR33541">
    <property type="entry name" value="PROTEIN BIG GRAIN 1-LIKE A-RELATED"/>
    <property type="match status" value="1"/>
</dbReference>
<evidence type="ECO:0000256" key="5">
    <source>
        <dbReference type="ARBA" id="ARBA00022475"/>
    </source>
</evidence>
<dbReference type="GO" id="GO:0009734">
    <property type="term" value="P:auxin-activated signaling pathway"/>
    <property type="evidence" value="ECO:0007669"/>
    <property type="project" value="UniProtKB-KW"/>
</dbReference>
<dbReference type="AlphaFoldDB" id="A0AAV1W615"/>
<gene>
    <name evidence="9" type="ORF">LLUT_LOCUS5855</name>
</gene>
<keyword evidence="7" id="KW-0927">Auxin signaling pathway</keyword>
<sequence>MKQNNKAYPQRRRTPSFSSTLLDIIYHSIDDSKSNLHNVPQHALLNQTTHNSKHKTNVNYNHVEKNVRKEKMNLHRAIMIEDWMESKSTSRTSQFMNSTTTSSSSDSVFSSSETDTTIYKPRHNKRSSEKKTNREGGFARTTKIRALKIYGEINQKVKQPASPGSRIASFISSIFNNSTRNNVKKTKKMCYVGGAVEDVMSFEHKYSISKSSSSSPCFSSTTSSFSVRSCMNKTPGKSNNNGTKRCVRFYPFSVILGEEDYYSHHHNSVRKMTRTTSIKDSMKKDSEEKCVEAASSCSFMKGYKKSCKGNSKFDFRSFYGNGEDDCDEDDDALSYSSSDLFELDHLIGRYQEDLPVYETTNLETNKAIANSLHL</sequence>
<proteinExistence type="inferred from homology"/>
<keyword evidence="6" id="KW-0472">Membrane</keyword>
<evidence type="ECO:0000256" key="2">
    <source>
        <dbReference type="ARBA" id="ARBA00004236"/>
    </source>
</evidence>
<organism evidence="9 10">
    <name type="scientific">Lupinus luteus</name>
    <name type="common">European yellow lupine</name>
    <dbReference type="NCBI Taxonomy" id="3873"/>
    <lineage>
        <taxon>Eukaryota</taxon>
        <taxon>Viridiplantae</taxon>
        <taxon>Streptophyta</taxon>
        <taxon>Embryophyta</taxon>
        <taxon>Tracheophyta</taxon>
        <taxon>Spermatophyta</taxon>
        <taxon>Magnoliopsida</taxon>
        <taxon>eudicotyledons</taxon>
        <taxon>Gunneridae</taxon>
        <taxon>Pentapetalae</taxon>
        <taxon>rosids</taxon>
        <taxon>fabids</taxon>
        <taxon>Fabales</taxon>
        <taxon>Fabaceae</taxon>
        <taxon>Papilionoideae</taxon>
        <taxon>50 kb inversion clade</taxon>
        <taxon>genistoids sensu lato</taxon>
        <taxon>core genistoids</taxon>
        <taxon>Genisteae</taxon>
        <taxon>Lupinus</taxon>
    </lineage>
</organism>
<evidence type="ECO:0000313" key="10">
    <source>
        <dbReference type="Proteomes" id="UP001497480"/>
    </source>
</evidence>
<dbReference type="InterPro" id="IPR039621">
    <property type="entry name" value="BG1-like"/>
</dbReference>
<name>A0AAV1W615_LUPLU</name>
<evidence type="ECO:0000256" key="6">
    <source>
        <dbReference type="ARBA" id="ARBA00023136"/>
    </source>
</evidence>
<dbReference type="GO" id="GO:0005886">
    <property type="term" value="C:plasma membrane"/>
    <property type="evidence" value="ECO:0007669"/>
    <property type="project" value="UniProtKB-SubCell"/>
</dbReference>
<evidence type="ECO:0000313" key="9">
    <source>
        <dbReference type="EMBL" id="CAL0304795.1"/>
    </source>
</evidence>
<evidence type="ECO:0000256" key="4">
    <source>
        <dbReference type="ARBA" id="ARBA00022448"/>
    </source>
</evidence>
<evidence type="ECO:0000256" key="7">
    <source>
        <dbReference type="ARBA" id="ARBA00023294"/>
    </source>
</evidence>
<dbReference type="Proteomes" id="UP001497480">
    <property type="component" value="Unassembled WGS sequence"/>
</dbReference>
<comment type="caution">
    <text evidence="9">The sequence shown here is derived from an EMBL/GenBank/DDBJ whole genome shotgun (WGS) entry which is preliminary data.</text>
</comment>
<evidence type="ECO:0000256" key="1">
    <source>
        <dbReference type="ARBA" id="ARBA00002281"/>
    </source>
</evidence>
<dbReference type="EMBL" id="CAXHTB010000004">
    <property type="protein sequence ID" value="CAL0304795.1"/>
    <property type="molecule type" value="Genomic_DNA"/>
</dbReference>
<keyword evidence="4" id="KW-0813">Transport</keyword>
<keyword evidence="10" id="KW-1185">Reference proteome</keyword>
<comment type="subcellular location">
    <subcellularLocation>
        <location evidence="2">Cell membrane</location>
    </subcellularLocation>
</comment>
<dbReference type="PANTHER" id="PTHR33541:SF31">
    <property type="entry name" value="PROTEIN BIG GRAIN 1-LIKE A"/>
    <property type="match status" value="1"/>
</dbReference>
<accession>A0AAV1W615</accession>
<evidence type="ECO:0008006" key="11">
    <source>
        <dbReference type="Google" id="ProtNLM"/>
    </source>
</evidence>
<feature type="compositionally biased region" description="Low complexity" evidence="8">
    <location>
        <begin position="98"/>
        <end position="117"/>
    </location>
</feature>
<protein>
    <recommendedName>
        <fullName evidence="11">Protein BIG GRAIN 1-like B</fullName>
    </recommendedName>
</protein>
<feature type="region of interest" description="Disordered" evidence="8">
    <location>
        <begin position="89"/>
        <end position="139"/>
    </location>
</feature>
<evidence type="ECO:0000256" key="8">
    <source>
        <dbReference type="SAM" id="MobiDB-lite"/>
    </source>
</evidence>
<keyword evidence="5" id="KW-1003">Cell membrane</keyword>